<dbReference type="SUPFAM" id="SSF56091">
    <property type="entry name" value="DNA ligase/mRNA capping enzyme, catalytic domain"/>
    <property type="match status" value="1"/>
</dbReference>
<evidence type="ECO:0000313" key="4">
    <source>
        <dbReference type="EMBL" id="KAF6137285.1"/>
    </source>
</evidence>
<dbReference type="Gene3D" id="2.40.50.140">
    <property type="entry name" value="Nucleic acid-binding proteins"/>
    <property type="match status" value="1"/>
</dbReference>
<evidence type="ECO:0000256" key="1">
    <source>
        <dbReference type="ARBA" id="ARBA00007572"/>
    </source>
</evidence>
<dbReference type="InterPro" id="IPR012310">
    <property type="entry name" value="DNA_ligase_ATP-dep_cent"/>
</dbReference>
<dbReference type="FunFam" id="2.40.50.140:FF:000220">
    <property type="entry name" value="DNA ligase"/>
    <property type="match status" value="1"/>
</dbReference>
<sequence length="334" mass="37689">MRETTNYDGVPTISVLVRVLKGLQSQKVAVSGLASMKRETDLGGGETKLVLAREFTRNLIGIQRGPKIEVLTRIMTGSKALDEGETNLARKKNTDLKDLFNDEQPYKFEYAKEITVEAEDSSLGSEATLCKINSFLQDAFSSSCEGLIVKSLDVDARYVPSKRTNTWLKIKQDYMEGLNDTIDLVPIGAWHGNGRKAGWYSPFLMACYNPDTEEYQSVCRVMSGFSDSFYVEMREFFSSEKVLSKKPTYYHTDEVPDRWFSPELVWAIRGADFTVSPVHKAAIGLVHSSRGISIRFPRFIRPVSDRKAEDCSTAADISYMFQLQNRKMDIKGDD</sequence>
<dbReference type="PANTHER" id="PTHR45674">
    <property type="entry name" value="DNA LIGASE 1/3 FAMILY MEMBER"/>
    <property type="match status" value="1"/>
</dbReference>
<feature type="domain" description="ATP-dependent DNA ligase family profile" evidence="3">
    <location>
        <begin position="131"/>
        <end position="209"/>
    </location>
</feature>
<dbReference type="InterPro" id="IPR050191">
    <property type="entry name" value="ATP-dep_DNA_ligase"/>
</dbReference>
<comment type="similarity">
    <text evidence="1">Belongs to the ATP-dependent DNA ligase family.</text>
</comment>
<proteinExistence type="inferred from homology"/>
<comment type="caution">
    <text evidence="4">The sequence shown here is derived from an EMBL/GenBank/DDBJ whole genome shotgun (WGS) entry which is preliminary data.</text>
</comment>
<dbReference type="AlphaFoldDB" id="A0A7J7L3T4"/>
<evidence type="ECO:0000313" key="5">
    <source>
        <dbReference type="Proteomes" id="UP000541444"/>
    </source>
</evidence>
<dbReference type="GO" id="GO:0006310">
    <property type="term" value="P:DNA recombination"/>
    <property type="evidence" value="ECO:0007669"/>
    <property type="project" value="InterPro"/>
</dbReference>
<accession>A0A7J7L3T4</accession>
<dbReference type="GO" id="GO:0006281">
    <property type="term" value="P:DNA repair"/>
    <property type="evidence" value="ECO:0007669"/>
    <property type="project" value="InterPro"/>
</dbReference>
<dbReference type="GO" id="GO:0006273">
    <property type="term" value="P:lagging strand elongation"/>
    <property type="evidence" value="ECO:0007669"/>
    <property type="project" value="TreeGrafter"/>
</dbReference>
<dbReference type="CDD" id="cd07969">
    <property type="entry name" value="OBF_DNA_ligase_I"/>
    <property type="match status" value="1"/>
</dbReference>
<dbReference type="Pfam" id="PF01068">
    <property type="entry name" value="DNA_ligase_A_M"/>
    <property type="match status" value="1"/>
</dbReference>
<dbReference type="Pfam" id="PF04679">
    <property type="entry name" value="DNA_ligase_A_C"/>
    <property type="match status" value="1"/>
</dbReference>
<dbReference type="InterPro" id="IPR012340">
    <property type="entry name" value="NA-bd_OB-fold"/>
</dbReference>
<dbReference type="PANTHER" id="PTHR45674:SF9">
    <property type="entry name" value="DNA LIGASE 3"/>
    <property type="match status" value="1"/>
</dbReference>
<dbReference type="GO" id="GO:0003910">
    <property type="term" value="F:DNA ligase (ATP) activity"/>
    <property type="evidence" value="ECO:0007669"/>
    <property type="project" value="InterPro"/>
</dbReference>
<dbReference type="GO" id="GO:0005524">
    <property type="term" value="F:ATP binding"/>
    <property type="evidence" value="ECO:0007669"/>
    <property type="project" value="InterPro"/>
</dbReference>
<name>A0A7J7L3T4_9MAGN</name>
<dbReference type="PROSITE" id="PS50160">
    <property type="entry name" value="DNA_LIGASE_A3"/>
    <property type="match status" value="1"/>
</dbReference>
<protein>
    <recommendedName>
        <fullName evidence="3">ATP-dependent DNA ligase family profile domain-containing protein</fullName>
    </recommendedName>
</protein>
<dbReference type="InterPro" id="IPR012309">
    <property type="entry name" value="DNA_ligase_ATP-dep_C"/>
</dbReference>
<organism evidence="4 5">
    <name type="scientific">Kingdonia uniflora</name>
    <dbReference type="NCBI Taxonomy" id="39325"/>
    <lineage>
        <taxon>Eukaryota</taxon>
        <taxon>Viridiplantae</taxon>
        <taxon>Streptophyta</taxon>
        <taxon>Embryophyta</taxon>
        <taxon>Tracheophyta</taxon>
        <taxon>Spermatophyta</taxon>
        <taxon>Magnoliopsida</taxon>
        <taxon>Ranunculales</taxon>
        <taxon>Circaeasteraceae</taxon>
        <taxon>Kingdonia</taxon>
    </lineage>
</organism>
<keyword evidence="2" id="KW-0436">Ligase</keyword>
<evidence type="ECO:0000256" key="2">
    <source>
        <dbReference type="ARBA" id="ARBA00022598"/>
    </source>
</evidence>
<keyword evidence="5" id="KW-1185">Reference proteome</keyword>
<dbReference type="Gene3D" id="3.30.1490.70">
    <property type="match status" value="1"/>
</dbReference>
<evidence type="ECO:0000259" key="3">
    <source>
        <dbReference type="PROSITE" id="PS50160"/>
    </source>
</evidence>
<dbReference type="Proteomes" id="UP000541444">
    <property type="component" value="Unassembled WGS sequence"/>
</dbReference>
<dbReference type="SUPFAM" id="SSF50249">
    <property type="entry name" value="Nucleic acid-binding proteins"/>
    <property type="match status" value="1"/>
</dbReference>
<gene>
    <name evidence="4" type="ORF">GIB67_036322</name>
</gene>
<reference evidence="4 5" key="1">
    <citation type="journal article" date="2020" name="IScience">
        <title>Genome Sequencing of the Endangered Kingdonia uniflora (Circaeasteraceae, Ranunculales) Reveals Potential Mechanisms of Evolutionary Specialization.</title>
        <authorList>
            <person name="Sun Y."/>
            <person name="Deng T."/>
            <person name="Zhang A."/>
            <person name="Moore M.J."/>
            <person name="Landis J.B."/>
            <person name="Lin N."/>
            <person name="Zhang H."/>
            <person name="Zhang X."/>
            <person name="Huang J."/>
            <person name="Zhang X."/>
            <person name="Sun H."/>
            <person name="Wang H."/>
        </authorList>
    </citation>
    <scope>NUCLEOTIDE SEQUENCE [LARGE SCALE GENOMIC DNA]</scope>
    <source>
        <strain evidence="4">TB1705</strain>
        <tissue evidence="4">Leaf</tissue>
    </source>
</reference>
<dbReference type="EMBL" id="JACGCM010002659">
    <property type="protein sequence ID" value="KAF6137285.1"/>
    <property type="molecule type" value="Genomic_DNA"/>
</dbReference>
<dbReference type="OrthoDB" id="206088at2759"/>